<dbReference type="SMART" id="SM00385">
    <property type="entry name" value="CYCLIN"/>
    <property type="match status" value="1"/>
</dbReference>
<comment type="similarity">
    <text evidence="1">Belongs to the cyclin family.</text>
</comment>
<dbReference type="OrthoDB" id="25002at2759"/>
<gene>
    <name evidence="4" type="primary">FAM58A_2</name>
    <name evidence="4" type="ORF">PHYBOEH_009040</name>
</gene>
<dbReference type="GO" id="GO:0006357">
    <property type="term" value="P:regulation of transcription by RNA polymerase II"/>
    <property type="evidence" value="ECO:0007669"/>
    <property type="project" value="InterPro"/>
</dbReference>
<dbReference type="Pfam" id="PF00134">
    <property type="entry name" value="Cyclin_N"/>
    <property type="match status" value="1"/>
</dbReference>
<feature type="domain" description="Cyclin-like" evidence="3">
    <location>
        <begin position="249"/>
        <end position="336"/>
    </location>
</feature>
<evidence type="ECO:0000256" key="2">
    <source>
        <dbReference type="SAM" id="SignalP"/>
    </source>
</evidence>
<evidence type="ECO:0000313" key="5">
    <source>
        <dbReference type="Proteomes" id="UP000693981"/>
    </source>
</evidence>
<comment type="caution">
    <text evidence="4">The sequence shown here is derived from an EMBL/GenBank/DDBJ whole genome shotgun (WGS) entry which is preliminary data.</text>
</comment>
<dbReference type="PANTHER" id="PTHR10026">
    <property type="entry name" value="CYCLIN"/>
    <property type="match status" value="1"/>
</dbReference>
<accession>A0A8T1X0L0</accession>
<dbReference type="InterPro" id="IPR043198">
    <property type="entry name" value="Cyclin/Ssn8"/>
</dbReference>
<dbReference type="EMBL" id="JAGDFL010000055">
    <property type="protein sequence ID" value="KAG7399375.1"/>
    <property type="molecule type" value="Genomic_DNA"/>
</dbReference>
<keyword evidence="5" id="KW-1185">Reference proteome</keyword>
<reference evidence="4" key="1">
    <citation type="submission" date="2021-02" db="EMBL/GenBank/DDBJ databases">
        <authorList>
            <person name="Palmer J.M."/>
        </authorList>
    </citation>
    <scope>NUCLEOTIDE SEQUENCE</scope>
    <source>
        <strain evidence="4">SCRP23</strain>
    </source>
</reference>
<dbReference type="AlphaFoldDB" id="A0A8T1X0L0"/>
<evidence type="ECO:0000259" key="3">
    <source>
        <dbReference type="SMART" id="SM00385"/>
    </source>
</evidence>
<evidence type="ECO:0000256" key="1">
    <source>
        <dbReference type="RuleBase" id="RU000383"/>
    </source>
</evidence>
<feature type="chain" id="PRO_5035780244" evidence="2">
    <location>
        <begin position="25"/>
        <end position="585"/>
    </location>
</feature>
<proteinExistence type="inferred from homology"/>
<keyword evidence="2" id="KW-0732">Signal</keyword>
<dbReference type="GO" id="GO:0016538">
    <property type="term" value="F:cyclin-dependent protein serine/threonine kinase regulator activity"/>
    <property type="evidence" value="ECO:0007669"/>
    <property type="project" value="InterPro"/>
</dbReference>
<dbReference type="Proteomes" id="UP000693981">
    <property type="component" value="Unassembled WGS sequence"/>
</dbReference>
<keyword evidence="1" id="KW-0195">Cyclin</keyword>
<protein>
    <submittedName>
        <fullName evidence="4">Cyclin- protein fam58a</fullName>
    </submittedName>
</protein>
<feature type="signal peptide" evidence="2">
    <location>
        <begin position="1"/>
        <end position="24"/>
    </location>
</feature>
<organism evidence="4 5">
    <name type="scientific">Phytophthora boehmeriae</name>
    <dbReference type="NCBI Taxonomy" id="109152"/>
    <lineage>
        <taxon>Eukaryota</taxon>
        <taxon>Sar</taxon>
        <taxon>Stramenopiles</taxon>
        <taxon>Oomycota</taxon>
        <taxon>Peronosporomycetes</taxon>
        <taxon>Peronosporales</taxon>
        <taxon>Peronosporaceae</taxon>
        <taxon>Phytophthora</taxon>
    </lineage>
</organism>
<name>A0A8T1X0L0_9STRA</name>
<sequence>MMSLLRRCTGLIGAVLAFTAHAEAAIQDQATEWPSLRVHLTLKHESTYVYGQSEFSVVANPIVSSNPSTVIYDTFVSFTEGTTKYNYSLVNGIAYSSSVTASNAPLVKCESEGHPPINAFMSALMDATPVSSASTSGLATCTNGELFKISINSVDYFVCYLGSAGFTIYGSEMDIAVEYMKTRADISAPAGVDKLGCVRAVSAQLLLRDETTHDNTTPTKTEVHAEVAFNKPRQVDVDHTSHPYKRQCRFIGRLSAALHASLASQRAACVFLHRFFMRRSLAHYDELKVAAACLLTASKAEDDLQDVTVETLAKNLPGQRVQIAKDIVQLEGEVLLALSFELQVDHAFLYLGEEVGKVAALLPEERRPKLQQVAWSFLNDSAITWAGLSVDDQAMAKAAVYAAGLFPGHMSEKTKTKGGEPWWTVLTTPLETLKDAARHVLVAYMAPFVEASVLPSELVELVTMFQKTEVFENLVRVMASSGSTRCVPWKEDLGVDVDMKFLFQSDVDFPVHGKTFANQATAWIDDCMVDMKDHWQLSPSDRCNVEMPSPLVNRAMEKCARFPITLKRSLSLTDSQTSKRAKLVL</sequence>
<dbReference type="InterPro" id="IPR013763">
    <property type="entry name" value="Cyclin-like_dom"/>
</dbReference>
<dbReference type="InterPro" id="IPR006671">
    <property type="entry name" value="Cyclin_N"/>
</dbReference>
<evidence type="ECO:0000313" key="4">
    <source>
        <dbReference type="EMBL" id="KAG7399375.1"/>
    </source>
</evidence>